<dbReference type="Pfam" id="PF20684">
    <property type="entry name" value="Fung_rhodopsin"/>
    <property type="match status" value="1"/>
</dbReference>
<keyword evidence="2 7" id="KW-0812">Transmembrane</keyword>
<name>A0A6A6DJQ1_9PEZI</name>
<comment type="similarity">
    <text evidence="5">Belongs to the SAT4 family.</text>
</comment>
<feature type="transmembrane region" description="Helical" evidence="7">
    <location>
        <begin position="148"/>
        <end position="170"/>
    </location>
</feature>
<dbReference type="OrthoDB" id="444631at2759"/>
<evidence type="ECO:0000256" key="6">
    <source>
        <dbReference type="SAM" id="MobiDB-lite"/>
    </source>
</evidence>
<comment type="subcellular location">
    <subcellularLocation>
        <location evidence="1">Membrane</location>
        <topology evidence="1">Multi-pass membrane protein</topology>
    </subcellularLocation>
</comment>
<sequence>MTDQIPPGTDLTSIGLKPNPNGQPPNLVDPPSQAPLILGSGIALIAISSTAVGMRLATNFRFTKKLGIDDYLCLFAEIVMIGYVVMCISLRDVYKHSYDVPLSMLTEEYAKKSFVLNLIVGPAFWASKTAVLALYLRLFSVENTIRYTSYAAIVVLFFIYWSLVPVAVVACTPRNGKPWISALQKCSDQTKVHGPLQGACVFATGILAIVASAIALYYRVQIWRDWDTWRIAPMYTAAFFECFITIIVSCAPALYSFWSNYLVHSSLYNSFRSGFSTKSTGLSSTNKTDKSSGAGISASYHRFGPSSGSIHSSSKQPILGVTETERSIPLRPLQKCHKSVTKTTMIEQTVE</sequence>
<keyword evidence="4 7" id="KW-0472">Membrane</keyword>
<feature type="transmembrane region" description="Helical" evidence="7">
    <location>
        <begin position="114"/>
        <end position="136"/>
    </location>
</feature>
<evidence type="ECO:0000313" key="10">
    <source>
        <dbReference type="Proteomes" id="UP000800200"/>
    </source>
</evidence>
<dbReference type="GO" id="GO:0016020">
    <property type="term" value="C:membrane"/>
    <property type="evidence" value="ECO:0007669"/>
    <property type="project" value="UniProtKB-SubCell"/>
</dbReference>
<proteinExistence type="inferred from homology"/>
<accession>A0A6A6DJQ1</accession>
<evidence type="ECO:0000256" key="5">
    <source>
        <dbReference type="ARBA" id="ARBA00038359"/>
    </source>
</evidence>
<feature type="transmembrane region" description="Helical" evidence="7">
    <location>
        <begin position="196"/>
        <end position="218"/>
    </location>
</feature>
<evidence type="ECO:0000259" key="8">
    <source>
        <dbReference type="Pfam" id="PF20684"/>
    </source>
</evidence>
<feature type="transmembrane region" description="Helical" evidence="7">
    <location>
        <begin position="70"/>
        <end position="94"/>
    </location>
</feature>
<dbReference type="PANTHER" id="PTHR33048:SF146">
    <property type="entry name" value="INTEGRAL MEMBRANE PROTEIN"/>
    <property type="match status" value="1"/>
</dbReference>
<feature type="domain" description="Rhodopsin" evidence="8">
    <location>
        <begin position="54"/>
        <end position="191"/>
    </location>
</feature>
<dbReference type="AlphaFoldDB" id="A0A6A6DJQ1"/>
<dbReference type="Proteomes" id="UP000800200">
    <property type="component" value="Unassembled WGS sequence"/>
</dbReference>
<gene>
    <name evidence="9" type="ORF">K469DRAFT_696348</name>
</gene>
<feature type="transmembrane region" description="Helical" evidence="7">
    <location>
        <begin position="238"/>
        <end position="258"/>
    </location>
</feature>
<evidence type="ECO:0000256" key="2">
    <source>
        <dbReference type="ARBA" id="ARBA00022692"/>
    </source>
</evidence>
<evidence type="ECO:0000256" key="3">
    <source>
        <dbReference type="ARBA" id="ARBA00022989"/>
    </source>
</evidence>
<dbReference type="InterPro" id="IPR052337">
    <property type="entry name" value="SAT4-like"/>
</dbReference>
<evidence type="ECO:0000313" key="9">
    <source>
        <dbReference type="EMBL" id="KAF2177796.1"/>
    </source>
</evidence>
<keyword evidence="3 7" id="KW-1133">Transmembrane helix</keyword>
<reference evidence="9" key="1">
    <citation type="journal article" date="2020" name="Stud. Mycol.">
        <title>101 Dothideomycetes genomes: a test case for predicting lifestyles and emergence of pathogens.</title>
        <authorList>
            <person name="Haridas S."/>
            <person name="Albert R."/>
            <person name="Binder M."/>
            <person name="Bloem J."/>
            <person name="Labutti K."/>
            <person name="Salamov A."/>
            <person name="Andreopoulos B."/>
            <person name="Baker S."/>
            <person name="Barry K."/>
            <person name="Bills G."/>
            <person name="Bluhm B."/>
            <person name="Cannon C."/>
            <person name="Castanera R."/>
            <person name="Culley D."/>
            <person name="Daum C."/>
            <person name="Ezra D."/>
            <person name="Gonzalez J."/>
            <person name="Henrissat B."/>
            <person name="Kuo A."/>
            <person name="Liang C."/>
            <person name="Lipzen A."/>
            <person name="Lutzoni F."/>
            <person name="Magnuson J."/>
            <person name="Mondo S."/>
            <person name="Nolan M."/>
            <person name="Ohm R."/>
            <person name="Pangilinan J."/>
            <person name="Park H.-J."/>
            <person name="Ramirez L."/>
            <person name="Alfaro M."/>
            <person name="Sun H."/>
            <person name="Tritt A."/>
            <person name="Yoshinaga Y."/>
            <person name="Zwiers L.-H."/>
            <person name="Turgeon B."/>
            <person name="Goodwin S."/>
            <person name="Spatafora J."/>
            <person name="Crous P."/>
            <person name="Grigoriev I."/>
        </authorList>
    </citation>
    <scope>NUCLEOTIDE SEQUENCE</scope>
    <source>
        <strain evidence="9">CBS 207.26</strain>
    </source>
</reference>
<evidence type="ECO:0000256" key="7">
    <source>
        <dbReference type="SAM" id="Phobius"/>
    </source>
</evidence>
<evidence type="ECO:0000256" key="1">
    <source>
        <dbReference type="ARBA" id="ARBA00004141"/>
    </source>
</evidence>
<organism evidence="9 10">
    <name type="scientific">Zopfia rhizophila CBS 207.26</name>
    <dbReference type="NCBI Taxonomy" id="1314779"/>
    <lineage>
        <taxon>Eukaryota</taxon>
        <taxon>Fungi</taxon>
        <taxon>Dikarya</taxon>
        <taxon>Ascomycota</taxon>
        <taxon>Pezizomycotina</taxon>
        <taxon>Dothideomycetes</taxon>
        <taxon>Dothideomycetes incertae sedis</taxon>
        <taxon>Zopfiaceae</taxon>
        <taxon>Zopfia</taxon>
    </lineage>
</organism>
<dbReference type="PANTHER" id="PTHR33048">
    <property type="entry name" value="PTH11-LIKE INTEGRAL MEMBRANE PROTEIN (AFU_ORTHOLOGUE AFUA_5G11245)"/>
    <property type="match status" value="1"/>
</dbReference>
<protein>
    <recommendedName>
        <fullName evidence="8">Rhodopsin domain-containing protein</fullName>
    </recommendedName>
</protein>
<feature type="region of interest" description="Disordered" evidence="6">
    <location>
        <begin position="1"/>
        <end position="28"/>
    </location>
</feature>
<feature type="transmembrane region" description="Helical" evidence="7">
    <location>
        <begin position="36"/>
        <end position="58"/>
    </location>
</feature>
<dbReference type="EMBL" id="ML994683">
    <property type="protein sequence ID" value="KAF2177796.1"/>
    <property type="molecule type" value="Genomic_DNA"/>
</dbReference>
<keyword evidence="10" id="KW-1185">Reference proteome</keyword>
<evidence type="ECO:0000256" key="4">
    <source>
        <dbReference type="ARBA" id="ARBA00023136"/>
    </source>
</evidence>
<dbReference type="InterPro" id="IPR049326">
    <property type="entry name" value="Rhodopsin_dom_fungi"/>
</dbReference>